<dbReference type="InterPro" id="IPR017455">
    <property type="entry name" value="Znf_FYVE-rel"/>
</dbReference>
<dbReference type="SUPFAM" id="SSF57903">
    <property type="entry name" value="FYVE/PHD zinc finger"/>
    <property type="match status" value="1"/>
</dbReference>
<accession>A0A0U1MAG9</accession>
<dbReference type="Proteomes" id="UP000054383">
    <property type="component" value="Unassembled WGS sequence"/>
</dbReference>
<evidence type="ECO:0000256" key="4">
    <source>
        <dbReference type="PROSITE-ProRule" id="PRU00091"/>
    </source>
</evidence>
<dbReference type="PANTHER" id="PTHR23164">
    <property type="entry name" value="EARLY ENDOSOME ANTIGEN 1"/>
    <property type="match status" value="1"/>
</dbReference>
<feature type="compositionally biased region" description="Low complexity" evidence="5">
    <location>
        <begin position="61"/>
        <end position="76"/>
    </location>
</feature>
<keyword evidence="1" id="KW-0479">Metal-binding</keyword>
<dbReference type="GO" id="GO:0008270">
    <property type="term" value="F:zinc ion binding"/>
    <property type="evidence" value="ECO:0007669"/>
    <property type="project" value="UniProtKB-KW"/>
</dbReference>
<dbReference type="PROSITE" id="PS50178">
    <property type="entry name" value="ZF_FYVE"/>
    <property type="match status" value="1"/>
</dbReference>
<dbReference type="OrthoDB" id="10018316at2759"/>
<dbReference type="InterPro" id="IPR013083">
    <property type="entry name" value="Znf_RING/FYVE/PHD"/>
</dbReference>
<name>A0A0U1MAG9_TALIS</name>
<protein>
    <submittedName>
        <fullName evidence="7">FYVE-type zinc finger-containing protein C9B6,03</fullName>
    </submittedName>
</protein>
<feature type="region of interest" description="Disordered" evidence="5">
    <location>
        <begin position="1"/>
        <end position="23"/>
    </location>
</feature>
<feature type="compositionally biased region" description="Basic and acidic residues" evidence="5">
    <location>
        <begin position="377"/>
        <end position="403"/>
    </location>
</feature>
<gene>
    <name evidence="7" type="ORF">PISL3812_08960</name>
</gene>
<sequence>MQAASLPRWPDTAPHRLSDGGQCGGRRIVDTDTHMQRYIHTYHIGESAIATRTHRAGPETAAPARRANGRAGAQQPPQYITRTPSPAVAAAAAAAALSTLCLYSLPSTSPLLLSLTWLRSQQRLRQRLPPQTQTHKHTSIYTLPHSTNMAATQSALPPQQAFANPGQMSVYGHPSPSNSTANTPANSSPTSPLMSSAALVYPSQSRQIRPPKAPLYVPAVLRPTERPTKSSSSSKNASPITPPRSVHGSLDSLNEDPAPVCRQPTIHSVKAAADEAIKSELLGEVTGVPTREHWKADAAAHTCDSPTCRSSFGIFTRRHHCRHCGHVFCASHTPYMVPLDQDARFHPEGAASRACDQCFKAYHRWEETRAARIQQKLDERESISDSGEAEHEEQTPEAPHRQPEFTIASSVPRGWNWSTF</sequence>
<feature type="region of interest" description="Disordered" evidence="5">
    <location>
        <begin position="159"/>
        <end position="194"/>
    </location>
</feature>
<dbReference type="Gene3D" id="3.30.40.10">
    <property type="entry name" value="Zinc/RING finger domain, C3HC4 (zinc finger)"/>
    <property type="match status" value="1"/>
</dbReference>
<evidence type="ECO:0000256" key="5">
    <source>
        <dbReference type="SAM" id="MobiDB-lite"/>
    </source>
</evidence>
<dbReference type="OMA" id="CASHTPY"/>
<evidence type="ECO:0000256" key="1">
    <source>
        <dbReference type="ARBA" id="ARBA00022723"/>
    </source>
</evidence>
<dbReference type="PANTHER" id="PTHR23164:SF30">
    <property type="entry name" value="EARLY ENDOSOME ANTIGEN 1"/>
    <property type="match status" value="1"/>
</dbReference>
<evidence type="ECO:0000256" key="2">
    <source>
        <dbReference type="ARBA" id="ARBA00022771"/>
    </source>
</evidence>
<dbReference type="AlphaFoldDB" id="A0A0U1MAG9"/>
<dbReference type="Pfam" id="PF01363">
    <property type="entry name" value="FYVE"/>
    <property type="match status" value="1"/>
</dbReference>
<feature type="region of interest" description="Disordered" evidence="5">
    <location>
        <begin position="377"/>
        <end position="407"/>
    </location>
</feature>
<evidence type="ECO:0000313" key="8">
    <source>
        <dbReference type="Proteomes" id="UP000054383"/>
    </source>
</evidence>
<proteinExistence type="predicted"/>
<feature type="compositionally biased region" description="Low complexity" evidence="5">
    <location>
        <begin position="174"/>
        <end position="192"/>
    </location>
</feature>
<dbReference type="InterPro" id="IPR000306">
    <property type="entry name" value="Znf_FYVE"/>
</dbReference>
<feature type="region of interest" description="Disordered" evidence="5">
    <location>
        <begin position="222"/>
        <end position="260"/>
    </location>
</feature>
<feature type="domain" description="FYVE-type" evidence="6">
    <location>
        <begin position="308"/>
        <end position="363"/>
    </location>
</feature>
<keyword evidence="3" id="KW-0862">Zinc</keyword>
<dbReference type="STRING" id="28573.A0A0U1MAG9"/>
<evidence type="ECO:0000256" key="3">
    <source>
        <dbReference type="ARBA" id="ARBA00022833"/>
    </source>
</evidence>
<organism evidence="7 8">
    <name type="scientific">Talaromyces islandicus</name>
    <name type="common">Penicillium islandicum</name>
    <dbReference type="NCBI Taxonomy" id="28573"/>
    <lineage>
        <taxon>Eukaryota</taxon>
        <taxon>Fungi</taxon>
        <taxon>Dikarya</taxon>
        <taxon>Ascomycota</taxon>
        <taxon>Pezizomycotina</taxon>
        <taxon>Eurotiomycetes</taxon>
        <taxon>Eurotiomycetidae</taxon>
        <taxon>Eurotiales</taxon>
        <taxon>Trichocomaceae</taxon>
        <taxon>Talaromyces</taxon>
        <taxon>Talaromyces sect. Islandici</taxon>
    </lineage>
</organism>
<keyword evidence="2 4" id="KW-0863">Zinc-finger</keyword>
<dbReference type="InterPro" id="IPR011011">
    <property type="entry name" value="Znf_FYVE_PHD"/>
</dbReference>
<dbReference type="SMART" id="SM00064">
    <property type="entry name" value="FYVE"/>
    <property type="match status" value="1"/>
</dbReference>
<dbReference type="CDD" id="cd15760">
    <property type="entry name" value="FYVE_scVPS27p_like"/>
    <property type="match status" value="1"/>
</dbReference>
<evidence type="ECO:0000259" key="6">
    <source>
        <dbReference type="PROSITE" id="PS50178"/>
    </source>
</evidence>
<feature type="region of interest" description="Disordered" evidence="5">
    <location>
        <begin position="50"/>
        <end position="79"/>
    </location>
</feature>
<reference evidence="7 8" key="1">
    <citation type="submission" date="2015-04" db="EMBL/GenBank/DDBJ databases">
        <authorList>
            <person name="Syromyatnikov M.Y."/>
            <person name="Popov V.N."/>
        </authorList>
    </citation>
    <scope>NUCLEOTIDE SEQUENCE [LARGE SCALE GENOMIC DNA]</scope>
    <source>
        <strain evidence="7">WF-38-12</strain>
    </source>
</reference>
<evidence type="ECO:0000313" key="7">
    <source>
        <dbReference type="EMBL" id="CRG91906.1"/>
    </source>
</evidence>
<dbReference type="EMBL" id="CVMT01000010">
    <property type="protein sequence ID" value="CRG91906.1"/>
    <property type="molecule type" value="Genomic_DNA"/>
</dbReference>
<keyword evidence="8" id="KW-1185">Reference proteome</keyword>